<organism evidence="1 2">
    <name type="scientific">Limimaricola soesokkakensis</name>
    <dbReference type="NCBI Taxonomy" id="1343159"/>
    <lineage>
        <taxon>Bacteria</taxon>
        <taxon>Pseudomonadati</taxon>
        <taxon>Pseudomonadota</taxon>
        <taxon>Alphaproteobacteria</taxon>
        <taxon>Rhodobacterales</taxon>
        <taxon>Paracoccaceae</taxon>
        <taxon>Limimaricola</taxon>
    </lineage>
</organism>
<sequence>MTKAKTGSDPQMKLVTPWSGAVDIGSTMHMAAVSPESCDTLT</sequence>
<evidence type="ECO:0000313" key="1">
    <source>
        <dbReference type="EMBL" id="SLN72205.1"/>
    </source>
</evidence>
<dbReference type="RefSeq" id="WP_278247982.1">
    <property type="nucleotide sequence ID" value="NZ_FWFY01000024.1"/>
</dbReference>
<dbReference type="EMBL" id="FWFY01000024">
    <property type="protein sequence ID" value="SLN72205.1"/>
    <property type="molecule type" value="Genomic_DNA"/>
</dbReference>
<reference evidence="1 2" key="1">
    <citation type="submission" date="2017-03" db="EMBL/GenBank/DDBJ databases">
        <authorList>
            <person name="Afonso C.L."/>
            <person name="Miller P.J."/>
            <person name="Scott M.A."/>
            <person name="Spackman E."/>
            <person name="Goraichik I."/>
            <person name="Dimitrov K.M."/>
            <person name="Suarez D.L."/>
            <person name="Swayne D.E."/>
        </authorList>
    </citation>
    <scope>NUCLEOTIDE SEQUENCE [LARGE SCALE GENOMIC DNA]</scope>
    <source>
        <strain evidence="1 2">CECT 8367</strain>
    </source>
</reference>
<name>A0A1X7A7M7_9RHOB</name>
<dbReference type="AlphaFoldDB" id="A0A1X7A7M7"/>
<protein>
    <submittedName>
        <fullName evidence="1">Uncharacterized protein</fullName>
    </submittedName>
</protein>
<accession>A0A1X7A7M7</accession>
<proteinExistence type="predicted"/>
<dbReference type="Proteomes" id="UP000193495">
    <property type="component" value="Unassembled WGS sequence"/>
</dbReference>
<evidence type="ECO:0000313" key="2">
    <source>
        <dbReference type="Proteomes" id="UP000193495"/>
    </source>
</evidence>
<gene>
    <name evidence="1" type="ORF">LOS8367_03680</name>
</gene>